<organism evidence="3 4">
    <name type="scientific">Candidatus Tanganyikabacteria bacterium</name>
    <dbReference type="NCBI Taxonomy" id="2961651"/>
    <lineage>
        <taxon>Bacteria</taxon>
        <taxon>Bacillati</taxon>
        <taxon>Candidatus Sericytochromatia</taxon>
        <taxon>Candidatus Tanganyikabacteria</taxon>
    </lineage>
</organism>
<dbReference type="Proteomes" id="UP000703893">
    <property type="component" value="Unassembled WGS sequence"/>
</dbReference>
<dbReference type="PANTHER" id="PTHR43179:SF7">
    <property type="entry name" value="RHAMNOSYLTRANSFERASE WBBL"/>
    <property type="match status" value="1"/>
</dbReference>
<proteinExistence type="predicted"/>
<dbReference type="Pfam" id="PF13632">
    <property type="entry name" value="Glyco_trans_2_3"/>
    <property type="match status" value="1"/>
</dbReference>
<name>A0A937X968_9BACT</name>
<dbReference type="CDD" id="cd04186">
    <property type="entry name" value="GT_2_like_c"/>
    <property type="match status" value="1"/>
</dbReference>
<evidence type="ECO:0000259" key="2">
    <source>
        <dbReference type="Pfam" id="PF13632"/>
    </source>
</evidence>
<dbReference type="Pfam" id="PF00535">
    <property type="entry name" value="Glycos_transf_2"/>
    <property type="match status" value="1"/>
</dbReference>
<dbReference type="AlphaFoldDB" id="A0A937X968"/>
<feature type="domain" description="Glycosyltransferase 2-like" evidence="1">
    <location>
        <begin position="7"/>
        <end position="117"/>
    </location>
</feature>
<comment type="caution">
    <text evidence="3">The sequence shown here is derived from an EMBL/GenBank/DDBJ whole genome shotgun (WGS) entry which is preliminary data.</text>
</comment>
<protein>
    <submittedName>
        <fullName evidence="3">Glycosyltransferase family 2 protein</fullName>
    </submittedName>
</protein>
<dbReference type="SUPFAM" id="SSF53448">
    <property type="entry name" value="Nucleotide-diphospho-sugar transferases"/>
    <property type="match status" value="1"/>
</dbReference>
<evidence type="ECO:0000259" key="1">
    <source>
        <dbReference type="Pfam" id="PF00535"/>
    </source>
</evidence>
<dbReference type="InterPro" id="IPR001173">
    <property type="entry name" value="Glyco_trans_2-like"/>
</dbReference>
<dbReference type="InterPro" id="IPR029044">
    <property type="entry name" value="Nucleotide-diphossugar_trans"/>
</dbReference>
<reference evidence="3 4" key="1">
    <citation type="submission" date="2019-03" db="EMBL/GenBank/DDBJ databases">
        <title>Lake Tanganyika Metagenome-Assembled Genomes (MAGs).</title>
        <authorList>
            <person name="Tran P."/>
        </authorList>
    </citation>
    <scope>NUCLEOTIDE SEQUENCE [LARGE SCALE GENOMIC DNA]</scope>
    <source>
        <strain evidence="3">K_DeepCast_65m_m2_236</strain>
    </source>
</reference>
<gene>
    <name evidence="3" type="ORF">FJZ00_14720</name>
</gene>
<dbReference type="PANTHER" id="PTHR43179">
    <property type="entry name" value="RHAMNOSYLTRANSFERASE WBBL"/>
    <property type="match status" value="1"/>
</dbReference>
<evidence type="ECO:0000313" key="4">
    <source>
        <dbReference type="Proteomes" id="UP000703893"/>
    </source>
</evidence>
<dbReference type="EMBL" id="VGJX01001009">
    <property type="protein sequence ID" value="MBM3276405.1"/>
    <property type="molecule type" value="Genomic_DNA"/>
</dbReference>
<feature type="domain" description="Glycosyltransferase 2-like" evidence="2">
    <location>
        <begin position="155"/>
        <end position="235"/>
    </location>
</feature>
<evidence type="ECO:0000313" key="3">
    <source>
        <dbReference type="EMBL" id="MBM3276405.1"/>
    </source>
</evidence>
<sequence>MSVKEVSAILVNYNAGDELRRALQSLADELHDRRWEAVVIDNASSDGSANIVSEFGSSVFLVANRQNVGYARGVNQGIAATSAPLILIMNPDCRIVAGAIAELRAELNRHQGCAIVGPKVLNPDGSVQGSARGDPDMLTGLFGRAQVLGQLLPWLAVARRNVVTERAVPSGETSVVVDWVSGACMLARREALSMVGGFDERYFLYWEDADLCRRLRAAGYHVRYAPRATAVHRVGQSSRTAREAAIRAFHESAYLYYTTHVARGRGHPKRALAGLMLAGRRWWLLKRSRAHG</sequence>
<dbReference type="Gene3D" id="3.90.550.10">
    <property type="entry name" value="Spore Coat Polysaccharide Biosynthesis Protein SpsA, Chain A"/>
    <property type="match status" value="1"/>
</dbReference>
<accession>A0A937X968</accession>